<dbReference type="Pfam" id="PF08618">
    <property type="entry name" value="Opi1"/>
    <property type="match status" value="1"/>
</dbReference>
<evidence type="ECO:0000313" key="3">
    <source>
        <dbReference type="Proteomes" id="UP001219567"/>
    </source>
</evidence>
<feature type="region of interest" description="Disordered" evidence="1">
    <location>
        <begin position="275"/>
        <end position="351"/>
    </location>
</feature>
<dbReference type="GO" id="GO:0005634">
    <property type="term" value="C:nucleus"/>
    <property type="evidence" value="ECO:0007669"/>
    <property type="project" value="TreeGrafter"/>
</dbReference>
<feature type="compositionally biased region" description="Polar residues" evidence="1">
    <location>
        <begin position="275"/>
        <end position="287"/>
    </location>
</feature>
<feature type="compositionally biased region" description="Polar residues" evidence="1">
    <location>
        <begin position="303"/>
        <end position="313"/>
    </location>
</feature>
<name>A0AAJ6CIS4_9BASI</name>
<dbReference type="Proteomes" id="UP001219567">
    <property type="component" value="Chromosome 8"/>
</dbReference>
<feature type="region of interest" description="Disordered" evidence="1">
    <location>
        <begin position="1"/>
        <end position="42"/>
    </location>
</feature>
<proteinExistence type="predicted"/>
<accession>A0AAJ6CIS4</accession>
<organism evidence="2 3">
    <name type="scientific">Malassezia yamatoensis</name>
    <dbReference type="NCBI Taxonomy" id="253288"/>
    <lineage>
        <taxon>Eukaryota</taxon>
        <taxon>Fungi</taxon>
        <taxon>Dikarya</taxon>
        <taxon>Basidiomycota</taxon>
        <taxon>Ustilaginomycotina</taxon>
        <taxon>Malasseziomycetes</taxon>
        <taxon>Malasseziales</taxon>
        <taxon>Malasseziaceae</taxon>
        <taxon>Malassezia</taxon>
    </lineage>
</organism>
<dbReference type="GO" id="GO:0003714">
    <property type="term" value="F:transcription corepressor activity"/>
    <property type="evidence" value="ECO:0007669"/>
    <property type="project" value="InterPro"/>
</dbReference>
<dbReference type="GO" id="GO:0008654">
    <property type="term" value="P:phospholipid biosynthetic process"/>
    <property type="evidence" value="ECO:0007669"/>
    <property type="project" value="TreeGrafter"/>
</dbReference>
<feature type="compositionally biased region" description="Polar residues" evidence="1">
    <location>
        <begin position="67"/>
        <end position="85"/>
    </location>
</feature>
<feature type="region of interest" description="Disordered" evidence="1">
    <location>
        <begin position="63"/>
        <end position="85"/>
    </location>
</feature>
<evidence type="ECO:0000313" key="2">
    <source>
        <dbReference type="EMBL" id="WFD01265.1"/>
    </source>
</evidence>
<dbReference type="PANTHER" id="PTHR38406">
    <property type="entry name" value="TRANSCRIPTIONAL REPRESSOR OPI1"/>
    <property type="match status" value="1"/>
</dbReference>
<dbReference type="GO" id="GO:0030968">
    <property type="term" value="P:endoplasmic reticulum unfolded protein response"/>
    <property type="evidence" value="ECO:0007669"/>
    <property type="project" value="TreeGrafter"/>
</dbReference>
<feature type="compositionally biased region" description="Low complexity" evidence="1">
    <location>
        <begin position="336"/>
        <end position="351"/>
    </location>
</feature>
<dbReference type="PANTHER" id="PTHR38406:SF1">
    <property type="entry name" value="TRANSCRIPTIONAL REPRESSOR OPI1"/>
    <property type="match status" value="1"/>
</dbReference>
<dbReference type="GO" id="GO:0006357">
    <property type="term" value="P:regulation of transcription by RNA polymerase II"/>
    <property type="evidence" value="ECO:0007669"/>
    <property type="project" value="TreeGrafter"/>
</dbReference>
<dbReference type="AlphaFoldDB" id="A0AAJ6CIS4"/>
<reference evidence="2 3" key="1">
    <citation type="submission" date="2023-03" db="EMBL/GenBank/DDBJ databases">
        <title>Mating type loci evolution in Malassezia.</title>
        <authorList>
            <person name="Coelho M.A."/>
        </authorList>
    </citation>
    <scope>NUCLEOTIDE SEQUENCE [LARGE SCALE GENOMIC DNA]</scope>
    <source>
        <strain evidence="2 3">CBS 9725</strain>
    </source>
</reference>
<evidence type="ECO:0000256" key="1">
    <source>
        <dbReference type="SAM" id="MobiDB-lite"/>
    </source>
</evidence>
<keyword evidence="3" id="KW-1185">Reference proteome</keyword>
<dbReference type="InterPro" id="IPR013927">
    <property type="entry name" value="TF_Opi1_Ccg-8"/>
</dbReference>
<protein>
    <submittedName>
        <fullName evidence="2">Transcriptional regulator opi1</fullName>
    </submittedName>
</protein>
<dbReference type="GO" id="GO:0005783">
    <property type="term" value="C:endoplasmic reticulum"/>
    <property type="evidence" value="ECO:0007669"/>
    <property type="project" value="TreeGrafter"/>
</dbReference>
<gene>
    <name evidence="2" type="primary">OPI1</name>
    <name evidence="2" type="ORF">MYAM1_004027</name>
</gene>
<dbReference type="EMBL" id="CP119950">
    <property type="protein sequence ID" value="WFD01265.1"/>
    <property type="molecule type" value="Genomic_DNA"/>
</dbReference>
<sequence>MPGRKRDRKELSEEAGPLQSKQQQDIPLPESRGTSLPSLEHVSNGGLPPMSCTWNLSPIQRSPKLNARSSAQRSPPVSQHTQVRSSAFTSRCTSLLVDLGSSASGLGLALTFEGRRRLRYCITWLQYATARTEYHITTLHEMIADLRSQPGCVMSPIHQQLIHIRRDVAHILRSVIDVANNCASNVLPRYACKIIRQNILSLPLSFADRLACNRSEDAKSSDSHTMDSAQGEEAATLILTLAVELLDIILKVTHVIADVLDRADDWAQRLRLVQSPHQQGPLDSSTALAPGASDASDAPVSQDDLQQTQSASWRWTDPSPHDQSPTVKRWRKSSDHPTAAPSSPSSHTQYS</sequence>